<proteinExistence type="predicted"/>
<dbReference type="OrthoDB" id="3064516at2759"/>
<keyword evidence="3" id="KW-1185">Reference proteome</keyword>
<dbReference type="EMBL" id="KQ246304">
    <property type="protein sequence ID" value="KNC72939.1"/>
    <property type="molecule type" value="Genomic_DNA"/>
</dbReference>
<reference evidence="2 3" key="1">
    <citation type="submission" date="2011-02" db="EMBL/GenBank/DDBJ databases">
        <title>The Genome Sequence of Sphaeroforma arctica JP610.</title>
        <authorList>
            <consortium name="The Broad Institute Genome Sequencing Platform"/>
            <person name="Russ C."/>
            <person name="Cuomo C."/>
            <person name="Young S.K."/>
            <person name="Zeng Q."/>
            <person name="Gargeya S."/>
            <person name="Alvarado L."/>
            <person name="Berlin A."/>
            <person name="Chapman S.B."/>
            <person name="Chen Z."/>
            <person name="Freedman E."/>
            <person name="Gellesch M."/>
            <person name="Goldberg J."/>
            <person name="Griggs A."/>
            <person name="Gujja S."/>
            <person name="Heilman E."/>
            <person name="Heiman D."/>
            <person name="Howarth C."/>
            <person name="Mehta T."/>
            <person name="Neiman D."/>
            <person name="Pearson M."/>
            <person name="Roberts A."/>
            <person name="Saif S."/>
            <person name="Shea T."/>
            <person name="Shenoy N."/>
            <person name="Sisk P."/>
            <person name="Stolte C."/>
            <person name="Sykes S."/>
            <person name="White J."/>
            <person name="Yandava C."/>
            <person name="Burger G."/>
            <person name="Gray M.W."/>
            <person name="Holland P.W.H."/>
            <person name="King N."/>
            <person name="Lang F.B.F."/>
            <person name="Roger A.J."/>
            <person name="Ruiz-Trillo I."/>
            <person name="Haas B."/>
            <person name="Nusbaum C."/>
            <person name="Birren B."/>
        </authorList>
    </citation>
    <scope>NUCLEOTIDE SEQUENCE [LARGE SCALE GENOMIC DNA]</scope>
    <source>
        <strain evidence="2 3">JP610</strain>
    </source>
</reference>
<dbReference type="InterPro" id="IPR011650">
    <property type="entry name" value="Peptidase_M20_dimer"/>
</dbReference>
<dbReference type="Proteomes" id="UP000054560">
    <property type="component" value="Unassembled WGS sequence"/>
</dbReference>
<feature type="non-terminal residue" evidence="2">
    <location>
        <position position="67"/>
    </location>
</feature>
<dbReference type="SUPFAM" id="SSF55031">
    <property type="entry name" value="Bacterial exopeptidase dimerisation domain"/>
    <property type="match status" value="1"/>
</dbReference>
<name>A0A0L0F895_9EUKA</name>
<evidence type="ECO:0000313" key="3">
    <source>
        <dbReference type="Proteomes" id="UP000054560"/>
    </source>
</evidence>
<evidence type="ECO:0000313" key="2">
    <source>
        <dbReference type="EMBL" id="KNC72939.1"/>
    </source>
</evidence>
<dbReference type="AlphaFoldDB" id="A0A0L0F895"/>
<gene>
    <name evidence="2" type="ORF">SARC_14499</name>
</gene>
<dbReference type="Gene3D" id="3.30.70.360">
    <property type="match status" value="1"/>
</dbReference>
<organism evidence="2 3">
    <name type="scientific">Sphaeroforma arctica JP610</name>
    <dbReference type="NCBI Taxonomy" id="667725"/>
    <lineage>
        <taxon>Eukaryota</taxon>
        <taxon>Ichthyosporea</taxon>
        <taxon>Ichthyophonida</taxon>
        <taxon>Sphaeroforma</taxon>
    </lineage>
</organism>
<evidence type="ECO:0000259" key="1">
    <source>
        <dbReference type="Pfam" id="PF07687"/>
    </source>
</evidence>
<accession>A0A0L0F895</accession>
<sequence length="67" mass="7315">MTLTVTGTNAHSAYPWNGTNAIDLLMDDIVALKRATRDGSLVFDNNELPWHTTLNTSRITGGEAINQ</sequence>
<dbReference type="InterPro" id="IPR036264">
    <property type="entry name" value="Bact_exopeptidase_dim_dom"/>
</dbReference>
<feature type="domain" description="Peptidase M20 dimerisation" evidence="1">
    <location>
        <begin position="1"/>
        <end position="66"/>
    </location>
</feature>
<dbReference type="GeneID" id="25915003"/>
<protein>
    <recommendedName>
        <fullName evidence="1">Peptidase M20 dimerisation domain-containing protein</fullName>
    </recommendedName>
</protein>
<dbReference type="RefSeq" id="XP_014146841.1">
    <property type="nucleotide sequence ID" value="XM_014291366.1"/>
</dbReference>
<dbReference type="Pfam" id="PF07687">
    <property type="entry name" value="M20_dimer"/>
    <property type="match status" value="1"/>
</dbReference>